<name>A0A378YXU9_9BURK</name>
<protein>
    <submittedName>
        <fullName evidence="2">Uncharacterized protein</fullName>
    </submittedName>
</protein>
<dbReference type="EMBL" id="UGSG01000001">
    <property type="protein sequence ID" value="SUA81269.1"/>
    <property type="molecule type" value="Genomic_DNA"/>
</dbReference>
<reference evidence="2 3" key="1">
    <citation type="submission" date="2018-06" db="EMBL/GenBank/DDBJ databases">
        <authorList>
            <consortium name="Pathogen Informatics"/>
            <person name="Doyle S."/>
        </authorList>
    </citation>
    <scope>NUCLEOTIDE SEQUENCE [LARGE SCALE GENOMIC DNA]</scope>
    <source>
        <strain evidence="2 3">NCTC13160</strain>
    </source>
</reference>
<evidence type="ECO:0000256" key="1">
    <source>
        <dbReference type="SAM" id="MobiDB-lite"/>
    </source>
</evidence>
<evidence type="ECO:0000313" key="3">
    <source>
        <dbReference type="Proteomes" id="UP000254573"/>
    </source>
</evidence>
<evidence type="ECO:0000313" key="2">
    <source>
        <dbReference type="EMBL" id="SUA81269.1"/>
    </source>
</evidence>
<dbReference type="KEGG" id="ppnm:LV28_21165"/>
<gene>
    <name evidence="2" type="ORF">NCTC13160_04174</name>
</gene>
<dbReference type="Proteomes" id="UP000254573">
    <property type="component" value="Unassembled WGS sequence"/>
</dbReference>
<feature type="region of interest" description="Disordered" evidence="1">
    <location>
        <begin position="101"/>
        <end position="126"/>
    </location>
</feature>
<feature type="region of interest" description="Disordered" evidence="1">
    <location>
        <begin position="1"/>
        <end position="32"/>
    </location>
</feature>
<proteinExistence type="predicted"/>
<organism evidence="2 3">
    <name type="scientific">Pandoraea pnomenusa</name>
    <dbReference type="NCBI Taxonomy" id="93220"/>
    <lineage>
        <taxon>Bacteria</taxon>
        <taxon>Pseudomonadati</taxon>
        <taxon>Pseudomonadota</taxon>
        <taxon>Betaproteobacteria</taxon>
        <taxon>Burkholderiales</taxon>
        <taxon>Burkholderiaceae</taxon>
        <taxon>Pandoraea</taxon>
    </lineage>
</organism>
<sequence length="454" mass="47605">MFLSPASMSPSSTSGPAAASPASAPSEAGSRACTTPWSPFVKDFHALAHGACANDGPMTAPESAAPGLMLPPKAVRVIKRRNAIDLGDGAPGFAPALKRGLSSPHAPHARHVPHGTHMTPGTASLHGNPSLELTLAKLSDTEAAPEARAAVSHFLRTADYPAARDVLEGLIRRHAEQQATHGWLQGFESLYALALDFEPRMITAASHGLLRQSGDSVALATDLAMASVSERFLGLLATRLAHLRQLPHTARSREWRHIHDGVGRCGELVGSGSVTALAHAIESLPEQDRADACLRIANDISHLAGLCDSRELVSALLRHAPASARHEVTSAVIDGALESDNAGTLTSALTTIYENLQMLHAVDASALMQRMADIAALQDSYDDLDLAYADCIALLSGLRRASEGDPRVYARPPLDDLLAATFAMYYQFTFGRGTSGALPVLPASSASSASSAVG</sequence>
<dbReference type="AlphaFoldDB" id="A0A378YXU9"/>
<accession>A0A378YXU9</accession>